<dbReference type="Proteomes" id="UP000481852">
    <property type="component" value="Unassembled WGS sequence"/>
</dbReference>
<gene>
    <name evidence="2" type="ORF">FYJ35_11060</name>
</gene>
<dbReference type="EMBL" id="VULZ01000013">
    <property type="protein sequence ID" value="MSS15566.1"/>
    <property type="molecule type" value="Genomic_DNA"/>
</dbReference>
<accession>A0A6L5X972</accession>
<dbReference type="GO" id="GO:0003677">
    <property type="term" value="F:DNA binding"/>
    <property type="evidence" value="ECO:0007669"/>
    <property type="project" value="InterPro"/>
</dbReference>
<dbReference type="CDD" id="cd00093">
    <property type="entry name" value="HTH_XRE"/>
    <property type="match status" value="1"/>
</dbReference>
<evidence type="ECO:0000259" key="1">
    <source>
        <dbReference type="PROSITE" id="PS50943"/>
    </source>
</evidence>
<proteinExistence type="predicted"/>
<reference evidence="2 3" key="1">
    <citation type="submission" date="2019-08" db="EMBL/GenBank/DDBJ databases">
        <title>In-depth cultivation of the pig gut microbiome towards novel bacterial diversity and tailored functional studies.</title>
        <authorList>
            <person name="Wylensek D."/>
            <person name="Hitch T.C.A."/>
            <person name="Clavel T."/>
        </authorList>
    </citation>
    <scope>NUCLEOTIDE SEQUENCE [LARGE SCALE GENOMIC DNA]</scope>
    <source>
        <strain evidence="2 3">Oil+RF-744-WCA-WT-11</strain>
    </source>
</reference>
<dbReference type="InterPro" id="IPR010982">
    <property type="entry name" value="Lambda_DNA-bd_dom_sf"/>
</dbReference>
<dbReference type="Pfam" id="PF01381">
    <property type="entry name" value="HTH_3"/>
    <property type="match status" value="1"/>
</dbReference>
<name>A0A6L5X972_9FIRM</name>
<dbReference type="SMART" id="SM00530">
    <property type="entry name" value="HTH_XRE"/>
    <property type="match status" value="1"/>
</dbReference>
<evidence type="ECO:0000313" key="2">
    <source>
        <dbReference type="EMBL" id="MSS15566.1"/>
    </source>
</evidence>
<dbReference type="RefSeq" id="WP_154526550.1">
    <property type="nucleotide sequence ID" value="NZ_VULZ01000013.1"/>
</dbReference>
<dbReference type="InterPro" id="IPR001387">
    <property type="entry name" value="Cro/C1-type_HTH"/>
</dbReference>
<dbReference type="Gene3D" id="1.10.260.40">
    <property type="entry name" value="lambda repressor-like DNA-binding domains"/>
    <property type="match status" value="1"/>
</dbReference>
<keyword evidence="3" id="KW-1185">Reference proteome</keyword>
<organism evidence="2 3">
    <name type="scientific">Porcincola intestinalis</name>
    <dbReference type="NCBI Taxonomy" id="2606632"/>
    <lineage>
        <taxon>Bacteria</taxon>
        <taxon>Bacillati</taxon>
        <taxon>Bacillota</taxon>
        <taxon>Clostridia</taxon>
        <taxon>Lachnospirales</taxon>
        <taxon>Lachnospiraceae</taxon>
        <taxon>Porcincola</taxon>
    </lineage>
</organism>
<dbReference type="AlphaFoldDB" id="A0A6L5X972"/>
<protein>
    <submittedName>
        <fullName evidence="2">Helix-turn-helix transcriptional regulator</fullName>
    </submittedName>
</protein>
<feature type="domain" description="HTH cro/C1-type" evidence="1">
    <location>
        <begin position="10"/>
        <end position="62"/>
    </location>
</feature>
<sequence>MEAKEITDLINQERIKQGMSVSEFARRVGVSTSNANYWFRGGRIKLENADKALRVLGLTAVIGKGKL</sequence>
<evidence type="ECO:0000313" key="3">
    <source>
        <dbReference type="Proteomes" id="UP000481852"/>
    </source>
</evidence>
<comment type="caution">
    <text evidence="2">The sequence shown here is derived from an EMBL/GenBank/DDBJ whole genome shotgun (WGS) entry which is preliminary data.</text>
</comment>
<dbReference type="SUPFAM" id="SSF47413">
    <property type="entry name" value="lambda repressor-like DNA-binding domains"/>
    <property type="match status" value="1"/>
</dbReference>
<dbReference type="PROSITE" id="PS50943">
    <property type="entry name" value="HTH_CROC1"/>
    <property type="match status" value="1"/>
</dbReference>